<evidence type="ECO:0000313" key="2">
    <source>
        <dbReference type="EMBL" id="MFI6495945.1"/>
    </source>
</evidence>
<accession>A0ABW7YJ71</accession>
<evidence type="ECO:0000313" key="3">
    <source>
        <dbReference type="Proteomes" id="UP001612741"/>
    </source>
</evidence>
<sequence length="78" mass="8012">MIQVVMGAVRAIPALARTGSGAARAGGAAAKSGAVKGIEHGTNAAVAQMTYGALSHVGQRRQQPAPEPYQTYDRFPGY</sequence>
<dbReference type="EMBL" id="JBITGY010000001">
    <property type="protein sequence ID" value="MFI6495945.1"/>
    <property type="molecule type" value="Genomic_DNA"/>
</dbReference>
<proteinExistence type="predicted"/>
<feature type="region of interest" description="Disordered" evidence="1">
    <location>
        <begin position="57"/>
        <end position="78"/>
    </location>
</feature>
<reference evidence="2 3" key="1">
    <citation type="submission" date="2024-10" db="EMBL/GenBank/DDBJ databases">
        <title>The Natural Products Discovery Center: Release of the First 8490 Sequenced Strains for Exploring Actinobacteria Biosynthetic Diversity.</title>
        <authorList>
            <person name="Kalkreuter E."/>
            <person name="Kautsar S.A."/>
            <person name="Yang D."/>
            <person name="Bader C.D."/>
            <person name="Teijaro C.N."/>
            <person name="Fluegel L."/>
            <person name="Davis C.M."/>
            <person name="Simpson J.R."/>
            <person name="Lauterbach L."/>
            <person name="Steele A.D."/>
            <person name="Gui C."/>
            <person name="Meng S."/>
            <person name="Li G."/>
            <person name="Viehrig K."/>
            <person name="Ye F."/>
            <person name="Su P."/>
            <person name="Kiefer A.F."/>
            <person name="Nichols A."/>
            <person name="Cepeda A.J."/>
            <person name="Yan W."/>
            <person name="Fan B."/>
            <person name="Jiang Y."/>
            <person name="Adhikari A."/>
            <person name="Zheng C.-J."/>
            <person name="Schuster L."/>
            <person name="Cowan T.M."/>
            <person name="Smanski M.J."/>
            <person name="Chevrette M.G."/>
            <person name="De Carvalho L.P.S."/>
            <person name="Shen B."/>
        </authorList>
    </citation>
    <scope>NUCLEOTIDE SEQUENCE [LARGE SCALE GENOMIC DNA]</scope>
    <source>
        <strain evidence="2 3">NPDC050545</strain>
    </source>
</reference>
<comment type="caution">
    <text evidence="2">The sequence shown here is derived from an EMBL/GenBank/DDBJ whole genome shotgun (WGS) entry which is preliminary data.</text>
</comment>
<organism evidence="2 3">
    <name type="scientific">Nonomuraea typhae</name>
    <dbReference type="NCBI Taxonomy" id="2603600"/>
    <lineage>
        <taxon>Bacteria</taxon>
        <taxon>Bacillati</taxon>
        <taxon>Actinomycetota</taxon>
        <taxon>Actinomycetes</taxon>
        <taxon>Streptosporangiales</taxon>
        <taxon>Streptosporangiaceae</taxon>
        <taxon>Nonomuraea</taxon>
    </lineage>
</organism>
<dbReference type="Proteomes" id="UP001612741">
    <property type="component" value="Unassembled WGS sequence"/>
</dbReference>
<protein>
    <recommendedName>
        <fullName evidence="4">DUF4235 domain-containing protein</fullName>
    </recommendedName>
</protein>
<evidence type="ECO:0000256" key="1">
    <source>
        <dbReference type="SAM" id="MobiDB-lite"/>
    </source>
</evidence>
<name>A0ABW7YJ71_9ACTN</name>
<dbReference type="RefSeq" id="WP_397077760.1">
    <property type="nucleotide sequence ID" value="NZ_JBITGY010000001.1"/>
</dbReference>
<keyword evidence="3" id="KW-1185">Reference proteome</keyword>
<gene>
    <name evidence="2" type="ORF">ACIBG2_01090</name>
</gene>
<evidence type="ECO:0008006" key="4">
    <source>
        <dbReference type="Google" id="ProtNLM"/>
    </source>
</evidence>